<proteinExistence type="predicted"/>
<evidence type="ECO:0000313" key="1">
    <source>
        <dbReference type="EMBL" id="NOD29165.1"/>
    </source>
</evidence>
<keyword evidence="2" id="KW-1185">Reference proteome</keyword>
<sequence length="181" mass="20397">MRNIVFSSLLVFTPLEISLAQDAQSSLAQEIEKSSETRRIEGGNKIGSREYFPEIRFRNYIDVRGCNLTAVAEETTAQGIRTLGITFDLARTDLPDPNDPNSSDWGVVSLAEHIQFGEIAFRFIEPYSPTPYGTGDLYGSMEFSPEKSYWFGMNELQDAEQPHRLLSLLHQYQAQYCALSG</sequence>
<protein>
    <recommendedName>
        <fullName evidence="3">Porin</fullName>
    </recommendedName>
</protein>
<dbReference type="RefSeq" id="WP_171115387.1">
    <property type="nucleotide sequence ID" value="NZ_WVQY01000001.1"/>
</dbReference>
<accession>A0ABX1W5H7</accession>
<dbReference type="EMBL" id="WVQY01000001">
    <property type="protein sequence ID" value="NOD29165.1"/>
    <property type="molecule type" value="Genomic_DNA"/>
</dbReference>
<evidence type="ECO:0000313" key="2">
    <source>
        <dbReference type="Proteomes" id="UP000599383"/>
    </source>
</evidence>
<organism evidence="1 2">
    <name type="scientific">Ruegeria atlantica</name>
    <dbReference type="NCBI Taxonomy" id="81569"/>
    <lineage>
        <taxon>Bacteria</taxon>
        <taxon>Pseudomonadati</taxon>
        <taxon>Pseudomonadota</taxon>
        <taxon>Alphaproteobacteria</taxon>
        <taxon>Rhodobacterales</taxon>
        <taxon>Roseobacteraceae</taxon>
        <taxon>Ruegeria</taxon>
    </lineage>
</organism>
<name>A0ABX1W5H7_9RHOB</name>
<gene>
    <name evidence="1" type="ORF">GS617_02670</name>
</gene>
<dbReference type="Proteomes" id="UP000599383">
    <property type="component" value="Unassembled WGS sequence"/>
</dbReference>
<evidence type="ECO:0008006" key="3">
    <source>
        <dbReference type="Google" id="ProtNLM"/>
    </source>
</evidence>
<reference evidence="1 2" key="1">
    <citation type="submission" date="2019-12" db="EMBL/GenBank/DDBJ databases">
        <title>Ruegeria JWLKs population differentiation of coral mucus and skeleton niches.</title>
        <authorList>
            <person name="Luo D."/>
        </authorList>
    </citation>
    <scope>NUCLEOTIDE SEQUENCE [LARGE SCALE GENOMIC DNA]</scope>
    <source>
        <strain evidence="1 2">HKCCD6238</strain>
    </source>
</reference>
<comment type="caution">
    <text evidence="1">The sequence shown here is derived from an EMBL/GenBank/DDBJ whole genome shotgun (WGS) entry which is preliminary data.</text>
</comment>